<sequence>MFDKLDFTLEKYQELAQKVADPAVISDQPTWRTYMKEMGELEPIVNEYKEYKKTKEEIEEAKEILDAEDDEELREMAREEIKENEGKLEELQESLKVLLIPKDPNDQKNVILEIRAGTGGDEAALFGNDLLRMYLRYTERHRFKAEIIELNDTEIGGVKEAVVLIKGKGAYSRLKYESGTHRVQRVPETESSGRIHTSAATVAVLPEIDDVEVDLNPNDVRVDVYRASGNGGQCVNTTDSAVRLTHIPTGLVVTCQDEKSQIKNKDKAFKVLKSRLYDLKLKEQNDAVSAERKSQIGSGDRSERIRTYNFPQSRVTDHRINLTLYKLDAILDGDLDEIIDGLITQDQAEKMKNF</sequence>
<evidence type="ECO:0000256" key="4">
    <source>
        <dbReference type="ARBA" id="ARBA00022481"/>
    </source>
</evidence>
<keyword evidence="5 8" id="KW-0963">Cytoplasm</keyword>
<dbReference type="EMBL" id="VUNB01000003">
    <property type="protein sequence ID" value="MST68813.1"/>
    <property type="molecule type" value="Genomic_DNA"/>
</dbReference>
<dbReference type="InterPro" id="IPR050057">
    <property type="entry name" value="Prokaryotic/Mito_RF"/>
</dbReference>
<feature type="coiled-coil region" evidence="9">
    <location>
        <begin position="44"/>
        <end position="94"/>
    </location>
</feature>
<dbReference type="Gene3D" id="6.10.140.1950">
    <property type="match status" value="1"/>
</dbReference>
<dbReference type="SUPFAM" id="SSF75620">
    <property type="entry name" value="Release factor"/>
    <property type="match status" value="1"/>
</dbReference>
<evidence type="ECO:0000256" key="8">
    <source>
        <dbReference type="HAMAP-Rule" id="MF_00093"/>
    </source>
</evidence>
<reference evidence="11" key="1">
    <citation type="submission" date="2019-09" db="EMBL/GenBank/DDBJ databases">
        <title>In-depth cultivation of the pig gut microbiome towards novel bacterial diversity and tailored functional studies.</title>
        <authorList>
            <person name="Wylensek D."/>
            <person name="Hitch T.C.A."/>
            <person name="Clavel T."/>
        </authorList>
    </citation>
    <scope>NUCLEOTIDE SEQUENCE</scope>
    <source>
        <strain evidence="11">RF-744-FAT-WT-3</strain>
    </source>
</reference>
<dbReference type="InterPro" id="IPR045853">
    <property type="entry name" value="Pep_chain_release_fac_I_sf"/>
</dbReference>
<evidence type="ECO:0000313" key="11">
    <source>
        <dbReference type="EMBL" id="MST68813.1"/>
    </source>
</evidence>
<organism evidence="11">
    <name type="scientific">Baileyella intestinalis</name>
    <dbReference type="NCBI Taxonomy" id="2606709"/>
    <lineage>
        <taxon>Bacteria</taxon>
        <taxon>Bacillati</taxon>
        <taxon>Bacillota</taxon>
        <taxon>Clostridia</taxon>
        <taxon>Peptostreptococcales</taxon>
        <taxon>Anaerovoracaceae</taxon>
        <taxon>Baileyella</taxon>
    </lineage>
</organism>
<evidence type="ECO:0000256" key="9">
    <source>
        <dbReference type="SAM" id="Coils"/>
    </source>
</evidence>
<keyword evidence="9" id="KW-0175">Coiled coil</keyword>
<dbReference type="FunFam" id="3.30.160.20:FF:000004">
    <property type="entry name" value="Peptide chain release factor 1"/>
    <property type="match status" value="1"/>
</dbReference>
<dbReference type="PANTHER" id="PTHR43804:SF7">
    <property type="entry name" value="LD18447P"/>
    <property type="match status" value="1"/>
</dbReference>
<dbReference type="RefSeq" id="WP_154572282.1">
    <property type="nucleotide sequence ID" value="NZ_DBEZJY010000013.1"/>
</dbReference>
<comment type="caution">
    <text evidence="11">The sequence shown here is derived from an EMBL/GenBank/DDBJ whole genome shotgun (WGS) entry which is preliminary data.</text>
</comment>
<dbReference type="HAMAP" id="MF_00093">
    <property type="entry name" value="Rel_fac_1"/>
    <property type="match status" value="1"/>
</dbReference>
<name>A0A6A8M7M5_9FIRM</name>
<dbReference type="Gene3D" id="3.30.160.20">
    <property type="match status" value="1"/>
</dbReference>
<evidence type="ECO:0000256" key="2">
    <source>
        <dbReference type="ARBA" id="ARBA00004496"/>
    </source>
</evidence>
<feature type="domain" description="Prokaryotic-type class I peptide chain release factors" evidence="10">
    <location>
        <begin position="226"/>
        <end position="242"/>
    </location>
</feature>
<dbReference type="SMART" id="SM00937">
    <property type="entry name" value="PCRF"/>
    <property type="match status" value="1"/>
</dbReference>
<proteinExistence type="inferred from homology"/>
<dbReference type="Pfam" id="PF00472">
    <property type="entry name" value="RF-1"/>
    <property type="match status" value="1"/>
</dbReference>
<gene>
    <name evidence="8 11" type="primary">prfA</name>
    <name evidence="11" type="ORF">FYJ66_04305</name>
</gene>
<evidence type="ECO:0000256" key="5">
    <source>
        <dbReference type="ARBA" id="ARBA00022490"/>
    </source>
</evidence>
<dbReference type="AlphaFoldDB" id="A0A6A8M7M5"/>
<dbReference type="InterPro" id="IPR004373">
    <property type="entry name" value="RF-1"/>
</dbReference>
<comment type="subcellular location">
    <subcellularLocation>
        <location evidence="2 8">Cytoplasm</location>
    </subcellularLocation>
</comment>
<comment type="PTM">
    <text evidence="8">Methylated by PrmC. Methylation increases the termination efficiency of RF1.</text>
</comment>
<dbReference type="InterPro" id="IPR000352">
    <property type="entry name" value="Pep_chain_release_fac_I"/>
</dbReference>
<evidence type="ECO:0000256" key="1">
    <source>
        <dbReference type="ARBA" id="ARBA00002986"/>
    </source>
</evidence>
<dbReference type="GO" id="GO:0005829">
    <property type="term" value="C:cytosol"/>
    <property type="evidence" value="ECO:0007669"/>
    <property type="project" value="UniProtKB-ARBA"/>
</dbReference>
<dbReference type="NCBIfam" id="NF001859">
    <property type="entry name" value="PRK00591.1"/>
    <property type="match status" value="1"/>
</dbReference>
<dbReference type="Gene3D" id="3.30.70.1660">
    <property type="match status" value="1"/>
</dbReference>
<dbReference type="PANTHER" id="PTHR43804">
    <property type="entry name" value="LD18447P"/>
    <property type="match status" value="1"/>
</dbReference>
<dbReference type="Pfam" id="PF03462">
    <property type="entry name" value="PCRF"/>
    <property type="match status" value="1"/>
</dbReference>
<dbReference type="PROSITE" id="PS00745">
    <property type="entry name" value="RF_PROK_I"/>
    <property type="match status" value="1"/>
</dbReference>
<evidence type="ECO:0000256" key="3">
    <source>
        <dbReference type="ARBA" id="ARBA00010835"/>
    </source>
</evidence>
<dbReference type="NCBIfam" id="TIGR00019">
    <property type="entry name" value="prfA"/>
    <property type="match status" value="1"/>
</dbReference>
<accession>A0A6A8M7M5</accession>
<evidence type="ECO:0000259" key="10">
    <source>
        <dbReference type="PROSITE" id="PS00745"/>
    </source>
</evidence>
<comment type="similarity">
    <text evidence="3 8">Belongs to the prokaryotic/mitochondrial release factor family.</text>
</comment>
<feature type="modified residue" description="N5-methylglutamine" evidence="8">
    <location>
        <position position="233"/>
    </location>
</feature>
<evidence type="ECO:0000256" key="7">
    <source>
        <dbReference type="ARBA" id="ARBA00050039"/>
    </source>
</evidence>
<dbReference type="GO" id="GO:0016149">
    <property type="term" value="F:translation release factor activity, codon specific"/>
    <property type="evidence" value="ECO:0007669"/>
    <property type="project" value="UniProtKB-UniRule"/>
</dbReference>
<dbReference type="InterPro" id="IPR005139">
    <property type="entry name" value="PCRF"/>
</dbReference>
<evidence type="ECO:0000256" key="6">
    <source>
        <dbReference type="ARBA" id="ARBA00022917"/>
    </source>
</evidence>
<dbReference type="FunFam" id="3.30.70.1660:FF:000004">
    <property type="entry name" value="Peptide chain release factor 1"/>
    <property type="match status" value="1"/>
</dbReference>
<protein>
    <recommendedName>
        <fullName evidence="7 8">Peptide chain release factor 1</fullName>
        <shortName evidence="8">RF-1</shortName>
    </recommendedName>
</protein>
<comment type="function">
    <text evidence="1 8">Peptide chain release factor 1 directs the termination of translation in response to the peptide chain termination codons UAG and UAA.</text>
</comment>
<keyword evidence="4 8" id="KW-0488">Methylation</keyword>
<dbReference type="FunFam" id="3.30.70.1660:FF:000002">
    <property type="entry name" value="Peptide chain release factor 1"/>
    <property type="match status" value="1"/>
</dbReference>
<keyword evidence="6 8" id="KW-0648">Protein biosynthesis</keyword>